<dbReference type="SUPFAM" id="SSF50129">
    <property type="entry name" value="GroES-like"/>
    <property type="match status" value="1"/>
</dbReference>
<evidence type="ECO:0000313" key="4">
    <source>
        <dbReference type="Proteomes" id="UP001595721"/>
    </source>
</evidence>
<dbReference type="RefSeq" id="WP_377743468.1">
    <property type="nucleotide sequence ID" value="NZ_JBHRXJ010000004.1"/>
</dbReference>
<evidence type="ECO:0000256" key="1">
    <source>
        <dbReference type="ARBA" id="ARBA00022857"/>
    </source>
</evidence>
<proteinExistence type="predicted"/>
<dbReference type="Pfam" id="PF13602">
    <property type="entry name" value="ADH_zinc_N_2"/>
    <property type="match status" value="1"/>
</dbReference>
<dbReference type="SMART" id="SM00829">
    <property type="entry name" value="PKS_ER"/>
    <property type="match status" value="1"/>
</dbReference>
<comment type="caution">
    <text evidence="3">The sequence shown here is derived from an EMBL/GenBank/DDBJ whole genome shotgun (WGS) entry which is preliminary data.</text>
</comment>
<organism evidence="3 4">
    <name type="scientific">Paracoccus mangrovi</name>
    <dbReference type="NCBI Taxonomy" id="1715645"/>
    <lineage>
        <taxon>Bacteria</taxon>
        <taxon>Pseudomonadati</taxon>
        <taxon>Pseudomonadota</taxon>
        <taxon>Alphaproteobacteria</taxon>
        <taxon>Rhodobacterales</taxon>
        <taxon>Paracoccaceae</taxon>
        <taxon>Paracoccus</taxon>
    </lineage>
</organism>
<accession>A0ABV7R3L0</accession>
<name>A0ABV7R3L0_9RHOB</name>
<gene>
    <name evidence="3" type="ORF">ACFOMH_06820</name>
</gene>
<dbReference type="InterPro" id="IPR051603">
    <property type="entry name" value="Zinc-ADH_QOR/CCCR"/>
</dbReference>
<dbReference type="CDD" id="cd08271">
    <property type="entry name" value="MDR5"/>
    <property type="match status" value="1"/>
</dbReference>
<dbReference type="Proteomes" id="UP001595721">
    <property type="component" value="Unassembled WGS sequence"/>
</dbReference>
<keyword evidence="4" id="KW-1185">Reference proteome</keyword>
<evidence type="ECO:0000313" key="3">
    <source>
        <dbReference type="EMBL" id="MFC3527886.1"/>
    </source>
</evidence>
<dbReference type="Pfam" id="PF08240">
    <property type="entry name" value="ADH_N"/>
    <property type="match status" value="1"/>
</dbReference>
<dbReference type="InterPro" id="IPR011032">
    <property type="entry name" value="GroES-like_sf"/>
</dbReference>
<sequence length="330" mass="34761">MLNGPVMRAWRHDATGDPATLRLEECPKPAPGPGEVLVRNRAIGLNPVDWKFIEWGHPDWAWPHIPGVDGAGEVEAIGPGVTHLAPGARVAYHNDLLHPGSFAEYTVIPARAAIPLPEALPYAAAATIPCPGLTAWQAIEKLPLAPGSQVMLTGASGAVGGALLQLARSRGWVIHAIASAAQAGRVLRLGAATVTDYRQPGWREDWAARVKDQPLDAVIDMVSGTHATSLAPLIAANGHLVCIQDRQEAAPLPAFATTISLHEVGLNALHHYGTDRQWGALVAAGAAIARAIAEGRFDPQIIEIAGFEDLPAALLRLKTGPNPGNRVVTL</sequence>
<dbReference type="InterPro" id="IPR036291">
    <property type="entry name" value="NAD(P)-bd_dom_sf"/>
</dbReference>
<dbReference type="EMBL" id="JBHRXJ010000004">
    <property type="protein sequence ID" value="MFC3527886.1"/>
    <property type="molecule type" value="Genomic_DNA"/>
</dbReference>
<dbReference type="SUPFAM" id="SSF51735">
    <property type="entry name" value="NAD(P)-binding Rossmann-fold domains"/>
    <property type="match status" value="1"/>
</dbReference>
<protein>
    <submittedName>
        <fullName evidence="3">Zinc-binding dehydrogenase</fullName>
    </submittedName>
</protein>
<reference evidence="4" key="1">
    <citation type="journal article" date="2019" name="Int. J. Syst. Evol. Microbiol.">
        <title>The Global Catalogue of Microorganisms (GCM) 10K type strain sequencing project: providing services to taxonomists for standard genome sequencing and annotation.</title>
        <authorList>
            <consortium name="The Broad Institute Genomics Platform"/>
            <consortium name="The Broad Institute Genome Sequencing Center for Infectious Disease"/>
            <person name="Wu L."/>
            <person name="Ma J."/>
        </authorList>
    </citation>
    <scope>NUCLEOTIDE SEQUENCE [LARGE SCALE GENOMIC DNA]</scope>
    <source>
        <strain evidence="4">KCTC 42899</strain>
    </source>
</reference>
<dbReference type="Gene3D" id="3.90.180.10">
    <property type="entry name" value="Medium-chain alcohol dehydrogenases, catalytic domain"/>
    <property type="match status" value="1"/>
</dbReference>
<evidence type="ECO:0000259" key="2">
    <source>
        <dbReference type="SMART" id="SM00829"/>
    </source>
</evidence>
<dbReference type="Gene3D" id="3.40.50.720">
    <property type="entry name" value="NAD(P)-binding Rossmann-like Domain"/>
    <property type="match status" value="1"/>
</dbReference>
<feature type="domain" description="Enoyl reductase (ER)" evidence="2">
    <location>
        <begin position="16"/>
        <end position="328"/>
    </location>
</feature>
<dbReference type="InterPro" id="IPR020843">
    <property type="entry name" value="ER"/>
</dbReference>
<dbReference type="InterPro" id="IPR013154">
    <property type="entry name" value="ADH-like_N"/>
</dbReference>
<keyword evidence="1" id="KW-0521">NADP</keyword>
<dbReference type="PANTHER" id="PTHR44154:SF1">
    <property type="entry name" value="QUINONE OXIDOREDUCTASE"/>
    <property type="match status" value="1"/>
</dbReference>
<dbReference type="PANTHER" id="PTHR44154">
    <property type="entry name" value="QUINONE OXIDOREDUCTASE"/>
    <property type="match status" value="1"/>
</dbReference>